<evidence type="ECO:0000313" key="2">
    <source>
        <dbReference type="EMBL" id="KIJ10815.1"/>
    </source>
</evidence>
<evidence type="ECO:0000259" key="1">
    <source>
        <dbReference type="PROSITE" id="PS50011"/>
    </source>
</evidence>
<reference evidence="2 3" key="1">
    <citation type="submission" date="2014-06" db="EMBL/GenBank/DDBJ databases">
        <authorList>
            <consortium name="DOE Joint Genome Institute"/>
            <person name="Kuo A."/>
            <person name="Kohler A."/>
            <person name="Nagy L.G."/>
            <person name="Floudas D."/>
            <person name="Copeland A."/>
            <person name="Barry K.W."/>
            <person name="Cichocki N."/>
            <person name="Veneault-Fourrey C."/>
            <person name="LaButti K."/>
            <person name="Lindquist E.A."/>
            <person name="Lipzen A."/>
            <person name="Lundell T."/>
            <person name="Morin E."/>
            <person name="Murat C."/>
            <person name="Sun H."/>
            <person name="Tunlid A."/>
            <person name="Henrissat B."/>
            <person name="Grigoriev I.V."/>
            <person name="Hibbett D.S."/>
            <person name="Martin F."/>
            <person name="Nordberg H.P."/>
            <person name="Cantor M.N."/>
            <person name="Hua S.X."/>
        </authorList>
    </citation>
    <scope>NUCLEOTIDE SEQUENCE [LARGE SCALE GENOMIC DNA]</scope>
    <source>
        <strain evidence="2 3">ATCC 200175</strain>
    </source>
</reference>
<reference evidence="3" key="2">
    <citation type="submission" date="2015-01" db="EMBL/GenBank/DDBJ databases">
        <title>Evolutionary Origins and Diversification of the Mycorrhizal Mutualists.</title>
        <authorList>
            <consortium name="DOE Joint Genome Institute"/>
            <consortium name="Mycorrhizal Genomics Consortium"/>
            <person name="Kohler A."/>
            <person name="Kuo A."/>
            <person name="Nagy L.G."/>
            <person name="Floudas D."/>
            <person name="Copeland A."/>
            <person name="Barry K.W."/>
            <person name="Cichocki N."/>
            <person name="Veneault-Fourrey C."/>
            <person name="LaButti K."/>
            <person name="Lindquist E.A."/>
            <person name="Lipzen A."/>
            <person name="Lundell T."/>
            <person name="Morin E."/>
            <person name="Murat C."/>
            <person name="Riley R."/>
            <person name="Ohm R."/>
            <person name="Sun H."/>
            <person name="Tunlid A."/>
            <person name="Henrissat B."/>
            <person name="Grigoriev I.V."/>
            <person name="Hibbett D.S."/>
            <person name="Martin F."/>
        </authorList>
    </citation>
    <scope>NUCLEOTIDE SEQUENCE [LARGE SCALE GENOMIC DNA]</scope>
    <source>
        <strain evidence="3">ATCC 200175</strain>
    </source>
</reference>
<sequence length="346" mass="38199">MARQNGGPPSAGGGRSFITLIWELLQTPQSEEALRANIITAAEQGGSVRVNGIVPLTFSRPPNDVTLYVRERGPYADDTSGGFSDVWKCVLDRPGEPKAVVAVKALRLSTKKREILQARGRDLRAEVHIWIRLDHPNILKLYGIADGFARLPALVSPWIERGTLTIYLEDAGPEISTATRISILVKVGNALHYIHSEPHHVVHGDLTGSNILINDDGEPLISDFGLSSILEEYNETSYFKSRRTASTRWVAPELLGKHEERPKPSIESDVYSYGCVMSHTLSGQIPFLGIHDMGLYNAKITGNHPQRPTGLPIEDSYWQVIENCLDVTPGNRPELPDIIGFLSREA</sequence>
<gene>
    <name evidence="2" type="ORF">PAXINDRAFT_16212</name>
</gene>
<dbReference type="Proteomes" id="UP000053647">
    <property type="component" value="Unassembled WGS sequence"/>
</dbReference>
<accession>A0A0C9T540</accession>
<dbReference type="SUPFAM" id="SSF56112">
    <property type="entry name" value="Protein kinase-like (PK-like)"/>
    <property type="match status" value="1"/>
</dbReference>
<dbReference type="PANTHER" id="PTHR44329">
    <property type="entry name" value="SERINE/THREONINE-PROTEIN KINASE TNNI3K-RELATED"/>
    <property type="match status" value="1"/>
</dbReference>
<name>A0A0C9T540_PAXIN</name>
<dbReference type="Gene3D" id="1.10.510.10">
    <property type="entry name" value="Transferase(Phosphotransferase) domain 1"/>
    <property type="match status" value="1"/>
</dbReference>
<dbReference type="HOGENOM" id="CLU_000288_7_18_1"/>
<dbReference type="Pfam" id="PF07714">
    <property type="entry name" value="PK_Tyr_Ser-Thr"/>
    <property type="match status" value="1"/>
</dbReference>
<dbReference type="InterPro" id="IPR008266">
    <property type="entry name" value="Tyr_kinase_AS"/>
</dbReference>
<dbReference type="PROSITE" id="PS00109">
    <property type="entry name" value="PROTEIN_KINASE_TYR"/>
    <property type="match status" value="1"/>
</dbReference>
<dbReference type="AlphaFoldDB" id="A0A0C9T540"/>
<dbReference type="EMBL" id="KN819395">
    <property type="protein sequence ID" value="KIJ10815.1"/>
    <property type="molecule type" value="Genomic_DNA"/>
</dbReference>
<dbReference type="GO" id="GO:0005524">
    <property type="term" value="F:ATP binding"/>
    <property type="evidence" value="ECO:0007669"/>
    <property type="project" value="InterPro"/>
</dbReference>
<dbReference type="PROSITE" id="PS50011">
    <property type="entry name" value="PROTEIN_KINASE_DOM"/>
    <property type="match status" value="1"/>
</dbReference>
<dbReference type="InterPro" id="IPR000719">
    <property type="entry name" value="Prot_kinase_dom"/>
</dbReference>
<keyword evidence="3" id="KW-1185">Reference proteome</keyword>
<dbReference type="InterPro" id="IPR001245">
    <property type="entry name" value="Ser-Thr/Tyr_kinase_cat_dom"/>
</dbReference>
<organism evidence="2 3">
    <name type="scientific">Paxillus involutus ATCC 200175</name>
    <dbReference type="NCBI Taxonomy" id="664439"/>
    <lineage>
        <taxon>Eukaryota</taxon>
        <taxon>Fungi</taxon>
        <taxon>Dikarya</taxon>
        <taxon>Basidiomycota</taxon>
        <taxon>Agaricomycotina</taxon>
        <taxon>Agaricomycetes</taxon>
        <taxon>Agaricomycetidae</taxon>
        <taxon>Boletales</taxon>
        <taxon>Paxilineae</taxon>
        <taxon>Paxillaceae</taxon>
        <taxon>Paxillus</taxon>
    </lineage>
</organism>
<proteinExistence type="predicted"/>
<feature type="domain" description="Protein kinase" evidence="1">
    <location>
        <begin position="72"/>
        <end position="346"/>
    </location>
</feature>
<dbReference type="InterPro" id="IPR011009">
    <property type="entry name" value="Kinase-like_dom_sf"/>
</dbReference>
<dbReference type="OrthoDB" id="346907at2759"/>
<dbReference type="GO" id="GO:0004674">
    <property type="term" value="F:protein serine/threonine kinase activity"/>
    <property type="evidence" value="ECO:0007669"/>
    <property type="project" value="TreeGrafter"/>
</dbReference>
<evidence type="ECO:0000313" key="3">
    <source>
        <dbReference type="Proteomes" id="UP000053647"/>
    </source>
</evidence>
<dbReference type="InterPro" id="IPR051681">
    <property type="entry name" value="Ser/Thr_Kinases-Pseudokinases"/>
</dbReference>
<protein>
    <submittedName>
        <fullName evidence="2">Unplaced genomic scaffold PAXINscaffold_73, whole genome shotgun sequence</fullName>
    </submittedName>
</protein>